<feature type="transmembrane region" description="Helical" evidence="1">
    <location>
        <begin position="31"/>
        <end position="64"/>
    </location>
</feature>
<evidence type="ECO:0000313" key="3">
    <source>
        <dbReference type="Proteomes" id="UP001501598"/>
    </source>
</evidence>
<dbReference type="EMBL" id="BAABGT010000016">
    <property type="protein sequence ID" value="GAA4539526.1"/>
    <property type="molecule type" value="Genomic_DNA"/>
</dbReference>
<keyword evidence="1" id="KW-0812">Transmembrane</keyword>
<evidence type="ECO:0008006" key="4">
    <source>
        <dbReference type="Google" id="ProtNLM"/>
    </source>
</evidence>
<keyword evidence="1" id="KW-0472">Membrane</keyword>
<keyword evidence="3" id="KW-1185">Reference proteome</keyword>
<name>A0ABP8RI29_9PSEU</name>
<reference evidence="3" key="1">
    <citation type="journal article" date="2019" name="Int. J. Syst. Evol. Microbiol.">
        <title>The Global Catalogue of Microorganisms (GCM) 10K type strain sequencing project: providing services to taxonomists for standard genome sequencing and annotation.</title>
        <authorList>
            <consortium name="The Broad Institute Genomics Platform"/>
            <consortium name="The Broad Institute Genome Sequencing Center for Infectious Disease"/>
            <person name="Wu L."/>
            <person name="Ma J."/>
        </authorList>
    </citation>
    <scope>NUCLEOTIDE SEQUENCE [LARGE SCALE GENOMIC DNA]</scope>
    <source>
        <strain evidence="3">JCM 17906</strain>
    </source>
</reference>
<dbReference type="RefSeq" id="WP_345413339.1">
    <property type="nucleotide sequence ID" value="NZ_BAABGT010000016.1"/>
</dbReference>
<dbReference type="Proteomes" id="UP001501598">
    <property type="component" value="Unassembled WGS sequence"/>
</dbReference>
<accession>A0ABP8RI29</accession>
<evidence type="ECO:0000256" key="1">
    <source>
        <dbReference type="SAM" id="Phobius"/>
    </source>
</evidence>
<evidence type="ECO:0000313" key="2">
    <source>
        <dbReference type="EMBL" id="GAA4539526.1"/>
    </source>
</evidence>
<organism evidence="2 3">
    <name type="scientific">Pseudonocardia xishanensis</name>
    <dbReference type="NCBI Taxonomy" id="630995"/>
    <lineage>
        <taxon>Bacteria</taxon>
        <taxon>Bacillati</taxon>
        <taxon>Actinomycetota</taxon>
        <taxon>Actinomycetes</taxon>
        <taxon>Pseudonocardiales</taxon>
        <taxon>Pseudonocardiaceae</taxon>
        <taxon>Pseudonocardia</taxon>
    </lineage>
</organism>
<feature type="transmembrane region" description="Helical" evidence="1">
    <location>
        <begin position="76"/>
        <end position="95"/>
    </location>
</feature>
<proteinExistence type="predicted"/>
<protein>
    <recommendedName>
        <fullName evidence="4">DUF4190 domain-containing protein</fullName>
    </recommendedName>
</protein>
<keyword evidence="1" id="KW-1133">Transmembrane helix</keyword>
<sequence length="96" mass="9833">MSDNTTETADRLLADARKKTARQQSPALGKIALIVGIIALVVSPISIAGWVGGVAALVLGGLAVRNPETAKPAKIAMALGFAAILVGVFFFTMNIA</sequence>
<gene>
    <name evidence="2" type="ORF">GCM10023175_10960</name>
</gene>
<comment type="caution">
    <text evidence="2">The sequence shown here is derived from an EMBL/GenBank/DDBJ whole genome shotgun (WGS) entry which is preliminary data.</text>
</comment>